<dbReference type="Pfam" id="PF13450">
    <property type="entry name" value="NAD_binding_8"/>
    <property type="match status" value="1"/>
</dbReference>
<dbReference type="AlphaFoldDB" id="A0AA51RSL5"/>
<dbReference type="InterPro" id="IPR002937">
    <property type="entry name" value="Amino_oxidase"/>
</dbReference>
<evidence type="ECO:0000313" key="2">
    <source>
        <dbReference type="EMBL" id="WMS86765.1"/>
    </source>
</evidence>
<evidence type="ECO:0000259" key="1">
    <source>
        <dbReference type="Pfam" id="PF01593"/>
    </source>
</evidence>
<dbReference type="PANTHER" id="PTHR16128:SF5">
    <property type="entry name" value="FAD_NAD(P)-BINDING OXIDOREDUCTASE FAMILY PROTEIN"/>
    <property type="match status" value="1"/>
</dbReference>
<evidence type="ECO:0000313" key="3">
    <source>
        <dbReference type="Proteomes" id="UP001239782"/>
    </source>
</evidence>
<dbReference type="Proteomes" id="UP001239782">
    <property type="component" value="Chromosome"/>
</dbReference>
<organism evidence="2 3">
    <name type="scientific">Pleionea litopenaei</name>
    <dbReference type="NCBI Taxonomy" id="3070815"/>
    <lineage>
        <taxon>Bacteria</taxon>
        <taxon>Pseudomonadati</taxon>
        <taxon>Pseudomonadota</taxon>
        <taxon>Gammaproteobacteria</taxon>
        <taxon>Oceanospirillales</taxon>
        <taxon>Pleioneaceae</taxon>
        <taxon>Pleionea</taxon>
    </lineage>
</organism>
<accession>A0AA51RSL5</accession>
<reference evidence="2 3" key="1">
    <citation type="submission" date="2023-08" db="EMBL/GenBank/DDBJ databases">
        <title>Pleionea litopenaei sp. nov., isolated from stomach of juvenile Litopenaeus vannamei.</title>
        <authorList>
            <person name="Rho A.M."/>
            <person name="Hwang C.Y."/>
        </authorList>
    </citation>
    <scope>NUCLEOTIDE SEQUENCE [LARGE SCALE GENOMIC DNA]</scope>
    <source>
        <strain evidence="2 3">HL-JVS1</strain>
    </source>
</reference>
<dbReference type="Pfam" id="PF01593">
    <property type="entry name" value="Amino_oxidase"/>
    <property type="match status" value="1"/>
</dbReference>
<dbReference type="SUPFAM" id="SSF51905">
    <property type="entry name" value="FAD/NAD(P)-binding domain"/>
    <property type="match status" value="1"/>
</dbReference>
<proteinExistence type="predicted"/>
<feature type="domain" description="Amine oxidase" evidence="1">
    <location>
        <begin position="112"/>
        <end position="344"/>
    </location>
</feature>
<dbReference type="RefSeq" id="WP_309201910.1">
    <property type="nucleotide sequence ID" value="NZ_CP133548.1"/>
</dbReference>
<name>A0AA51RSL5_9GAMM</name>
<dbReference type="PANTHER" id="PTHR16128">
    <property type="entry name" value="FAD/NAD(P)-BINDING OXIDOREDUCTASE FAMILY PROTEIN"/>
    <property type="match status" value="1"/>
</dbReference>
<dbReference type="Gene3D" id="3.50.50.60">
    <property type="entry name" value="FAD/NAD(P)-binding domain"/>
    <property type="match status" value="1"/>
</dbReference>
<dbReference type="EMBL" id="CP133548">
    <property type="protein sequence ID" value="WMS86765.1"/>
    <property type="molecule type" value="Genomic_DNA"/>
</dbReference>
<dbReference type="InterPro" id="IPR036188">
    <property type="entry name" value="FAD/NAD-bd_sf"/>
</dbReference>
<dbReference type="KEGG" id="plei:Q9312_16205"/>
<sequence>MTKTTDSPTSVAIIGAGIAGLTYANRLLAKGISCQVIEKSRGRGGRVNTRRISELKLDLGAQYFTARTPTFQNQVACWLEEGVIEPWTFEPHVLCPESRLPIPSPDNEIRYIGTQGLNGIAHSLANGLPIKFSCRVAEVLHNPVKGFTLVDEFQQVIGHFTHLVTAIPAEQTKALLPTSITYRDQIPNHLHSPCWAVAICSEKLDHSNIEGVFGDEKVRWISRQTRRQDNHHQDKDYWLVHFAPDWSNQYQNASKSWVAQQAMNWLREKLSLKQQQSLHCHFWRYANLALDSLSTQNNDATEATEGIKAPSQFAKPLIDFQHQCASIGDWTQGGRVEGAFESAIKLLDSPFIN</sequence>
<gene>
    <name evidence="2" type="ORF">Q9312_16205</name>
</gene>
<dbReference type="GO" id="GO:0016491">
    <property type="term" value="F:oxidoreductase activity"/>
    <property type="evidence" value="ECO:0007669"/>
    <property type="project" value="InterPro"/>
</dbReference>
<dbReference type="Gene3D" id="3.90.660.10">
    <property type="match status" value="1"/>
</dbReference>
<keyword evidence="3" id="KW-1185">Reference proteome</keyword>
<protein>
    <submittedName>
        <fullName evidence="2">FAD-dependent oxidoreductase</fullName>
    </submittedName>
</protein>